<protein>
    <recommendedName>
        <fullName evidence="1">MEDS domain-containing protein</fullName>
    </recommendedName>
</protein>
<feature type="domain" description="MEDS" evidence="1">
    <location>
        <begin position="16"/>
        <end position="169"/>
    </location>
</feature>
<name>A0A5D4SZK7_9BACI</name>
<dbReference type="RefSeq" id="WP_148988569.1">
    <property type="nucleotide sequence ID" value="NZ_VTEV01000005.1"/>
</dbReference>
<dbReference type="InterPro" id="IPR025847">
    <property type="entry name" value="MEDS_domain"/>
</dbReference>
<sequence>MKSRMNDLFKEQRNIHVLYSYEGREEYLEKLVDFVQSGVSAGDYVIVIENQRIYRILEQKLSNRISEEQMKLVRWVNNFDFYFSSGSYHPPAIYDYFVNTVQHFVDKKLPFRSWAHVEWATMDGPLHIVEDLERIVDNSVHQLDFPLVCAYEGAKMPDYLRNILLETHPYILVEDQLVVSEFYKPTLNG</sequence>
<dbReference type="Pfam" id="PF14417">
    <property type="entry name" value="MEDS"/>
    <property type="match status" value="1"/>
</dbReference>
<organism evidence="2 3">
    <name type="scientific">Sutcliffiella horikoshii</name>
    <dbReference type="NCBI Taxonomy" id="79883"/>
    <lineage>
        <taxon>Bacteria</taxon>
        <taxon>Bacillati</taxon>
        <taxon>Bacillota</taxon>
        <taxon>Bacilli</taxon>
        <taxon>Bacillales</taxon>
        <taxon>Bacillaceae</taxon>
        <taxon>Sutcliffiella</taxon>
    </lineage>
</organism>
<evidence type="ECO:0000259" key="1">
    <source>
        <dbReference type="Pfam" id="PF14417"/>
    </source>
</evidence>
<comment type="caution">
    <text evidence="2">The sequence shown here is derived from an EMBL/GenBank/DDBJ whole genome shotgun (WGS) entry which is preliminary data.</text>
</comment>
<proteinExistence type="predicted"/>
<dbReference type="OrthoDB" id="2855396at2"/>
<dbReference type="Proteomes" id="UP000322524">
    <property type="component" value="Unassembled WGS sequence"/>
</dbReference>
<dbReference type="EMBL" id="VTEV01000005">
    <property type="protein sequence ID" value="TYS67454.1"/>
    <property type="molecule type" value="Genomic_DNA"/>
</dbReference>
<evidence type="ECO:0000313" key="3">
    <source>
        <dbReference type="Proteomes" id="UP000322524"/>
    </source>
</evidence>
<dbReference type="AlphaFoldDB" id="A0A5D4SZK7"/>
<accession>A0A5D4SZK7</accession>
<evidence type="ECO:0000313" key="2">
    <source>
        <dbReference type="EMBL" id="TYS67454.1"/>
    </source>
</evidence>
<gene>
    <name evidence="2" type="ORF">FZC76_12760</name>
</gene>
<reference evidence="2 3" key="1">
    <citation type="submission" date="2019-08" db="EMBL/GenBank/DDBJ databases">
        <title>Bacillus genomes from the desert of Cuatro Cienegas, Coahuila.</title>
        <authorList>
            <person name="Olmedo-Alvarez G."/>
        </authorList>
    </citation>
    <scope>NUCLEOTIDE SEQUENCE [LARGE SCALE GENOMIC DNA]</scope>
    <source>
        <strain evidence="2 3">CH28_1T</strain>
    </source>
</reference>